<dbReference type="PANTHER" id="PTHR14939">
    <property type="entry name" value="F-BOX ONLY PROTEIN 22"/>
    <property type="match status" value="1"/>
</dbReference>
<dbReference type="Proteomes" id="UP001181693">
    <property type="component" value="Unassembled WGS sequence"/>
</dbReference>
<keyword evidence="4" id="KW-1185">Reference proteome</keyword>
<name>A0AAV3AJ56_PYXAD</name>
<evidence type="ECO:0008006" key="5">
    <source>
        <dbReference type="Google" id="ProtNLM"/>
    </source>
</evidence>
<feature type="domain" description="FIST C-domain" evidence="2">
    <location>
        <begin position="241"/>
        <end position="374"/>
    </location>
</feature>
<dbReference type="Pfam" id="PF12937">
    <property type="entry name" value="F-box-like"/>
    <property type="match status" value="1"/>
</dbReference>
<dbReference type="Gene3D" id="1.20.1280.50">
    <property type="match status" value="1"/>
</dbReference>
<dbReference type="SUPFAM" id="SSF81383">
    <property type="entry name" value="F-box domain"/>
    <property type="match status" value="1"/>
</dbReference>
<evidence type="ECO:0000313" key="4">
    <source>
        <dbReference type="Proteomes" id="UP001181693"/>
    </source>
</evidence>
<dbReference type="InterPro" id="IPR001810">
    <property type="entry name" value="F-box_dom"/>
</dbReference>
<comment type="caution">
    <text evidence="3">The sequence shown here is derived from an EMBL/GenBank/DDBJ whole genome shotgun (WGS) entry which is preliminary data.</text>
</comment>
<sequence length="410" mass="45170">MSEMELDLCGDVLDNNGPRSHSSLENQGHYVLSTLAEVVERVMSFLPSKTLLRAACVCRLWRDCARRKLKARQKITWISAIGAGDSDLDGHSLVHVVREELEKIYIIPEMFLYFTDTESLNDHGAHCGPKKAKKKHGSETATALEKLLPCDCQVVGLVAPGIVVTPIGSPNNQPVEMEDGESGCALLFPKITGVKIQKFQFFKDSKCKVFDESKLEEAGLKNNPDLRVVLIFGYNTWKHGATRFLHQVLNPLNEKSIIIAGGLVEYLASFSSQANTKGTDCIGVVGLALSGQQIQGATVLLNQDVYDEKTVDSAMQRLKAANIPTENSIGLMFACVGRGEQHYKKKNVETDSFRKHFPNVPLLGFFGNGEIGCDRVVSGNFTLRECNGEKDNLLHGYTTVMTLIHFGPLK</sequence>
<protein>
    <recommendedName>
        <fullName evidence="5">F-box only protein 22</fullName>
    </recommendedName>
</protein>
<dbReference type="AlphaFoldDB" id="A0AAV3AJ56"/>
<dbReference type="InterPro" id="IPR036047">
    <property type="entry name" value="F-box-like_dom_sf"/>
</dbReference>
<dbReference type="GO" id="GO:0032436">
    <property type="term" value="P:positive regulation of proteasomal ubiquitin-dependent protein catabolic process"/>
    <property type="evidence" value="ECO:0007669"/>
    <property type="project" value="TreeGrafter"/>
</dbReference>
<dbReference type="SMART" id="SM01204">
    <property type="entry name" value="FIST_C"/>
    <property type="match status" value="1"/>
</dbReference>
<dbReference type="GO" id="GO:0048742">
    <property type="term" value="P:regulation of skeletal muscle fiber development"/>
    <property type="evidence" value="ECO:0007669"/>
    <property type="project" value="TreeGrafter"/>
</dbReference>
<evidence type="ECO:0000313" key="3">
    <source>
        <dbReference type="EMBL" id="DBA31514.1"/>
    </source>
</evidence>
<dbReference type="CDD" id="cd22097">
    <property type="entry name" value="F-box_FBXO22"/>
    <property type="match status" value="1"/>
</dbReference>
<dbReference type="SMART" id="SM00256">
    <property type="entry name" value="FBOX"/>
    <property type="match status" value="1"/>
</dbReference>
<dbReference type="InterPro" id="IPR019494">
    <property type="entry name" value="FIST_C"/>
</dbReference>
<accession>A0AAV3AJ56</accession>
<feature type="domain" description="F-box" evidence="1">
    <location>
        <begin position="35"/>
        <end position="75"/>
    </location>
</feature>
<dbReference type="EMBL" id="DYDO01000002">
    <property type="protein sequence ID" value="DBA31514.1"/>
    <property type="molecule type" value="Genomic_DNA"/>
</dbReference>
<evidence type="ECO:0000259" key="2">
    <source>
        <dbReference type="SMART" id="SM01204"/>
    </source>
</evidence>
<reference evidence="3" key="1">
    <citation type="thesis" date="2020" institute="ProQuest LLC" country="789 East Eisenhower Parkway, Ann Arbor, MI, USA">
        <title>Comparative Genomics and Chromosome Evolution.</title>
        <authorList>
            <person name="Mudd A.B."/>
        </authorList>
    </citation>
    <scope>NUCLEOTIDE SEQUENCE</scope>
    <source>
        <strain evidence="3">1538</strain>
        <tissue evidence="3">Blood</tissue>
    </source>
</reference>
<dbReference type="PANTHER" id="PTHR14939:SF5">
    <property type="entry name" value="F-BOX ONLY PROTEIN 22"/>
    <property type="match status" value="1"/>
</dbReference>
<gene>
    <name evidence="3" type="ORF">GDO54_007350</name>
</gene>
<dbReference type="Pfam" id="PF10442">
    <property type="entry name" value="FIST_C"/>
    <property type="match status" value="1"/>
</dbReference>
<organism evidence="3 4">
    <name type="scientific">Pyxicephalus adspersus</name>
    <name type="common">African bullfrog</name>
    <dbReference type="NCBI Taxonomy" id="30357"/>
    <lineage>
        <taxon>Eukaryota</taxon>
        <taxon>Metazoa</taxon>
        <taxon>Chordata</taxon>
        <taxon>Craniata</taxon>
        <taxon>Vertebrata</taxon>
        <taxon>Euteleostomi</taxon>
        <taxon>Amphibia</taxon>
        <taxon>Batrachia</taxon>
        <taxon>Anura</taxon>
        <taxon>Neobatrachia</taxon>
        <taxon>Ranoidea</taxon>
        <taxon>Pyxicephalidae</taxon>
        <taxon>Pyxicephalinae</taxon>
        <taxon>Pyxicephalus</taxon>
    </lineage>
</organism>
<proteinExistence type="predicted"/>
<evidence type="ECO:0000259" key="1">
    <source>
        <dbReference type="SMART" id="SM00256"/>
    </source>
</evidence>
<dbReference type="GO" id="GO:0000209">
    <property type="term" value="P:protein polyubiquitination"/>
    <property type="evidence" value="ECO:0007669"/>
    <property type="project" value="TreeGrafter"/>
</dbReference>